<evidence type="ECO:0000256" key="1">
    <source>
        <dbReference type="SAM" id="Coils"/>
    </source>
</evidence>
<keyword evidence="3" id="KW-0255">Endonuclease</keyword>
<evidence type="ECO:0000313" key="4">
    <source>
        <dbReference type="Proteomes" id="UP001193081"/>
    </source>
</evidence>
<dbReference type="GO" id="GO:0004519">
    <property type="term" value="F:endonuclease activity"/>
    <property type="evidence" value="ECO:0007669"/>
    <property type="project" value="UniProtKB-KW"/>
</dbReference>
<accession>A0ABS4DH48</accession>
<dbReference type="Pfam" id="PF01844">
    <property type="entry name" value="HNH"/>
    <property type="match status" value="1"/>
</dbReference>
<organism evidence="3 4">
    <name type="scientific">Candidatus Chloroploca mongolica</name>
    <dbReference type="NCBI Taxonomy" id="2528176"/>
    <lineage>
        <taxon>Bacteria</taxon>
        <taxon>Bacillati</taxon>
        <taxon>Chloroflexota</taxon>
        <taxon>Chloroflexia</taxon>
        <taxon>Chloroflexales</taxon>
        <taxon>Chloroflexineae</taxon>
        <taxon>Oscillochloridaceae</taxon>
        <taxon>Candidatus Chloroploca</taxon>
    </lineage>
</organism>
<evidence type="ECO:0000259" key="2">
    <source>
        <dbReference type="SMART" id="SM00507"/>
    </source>
</evidence>
<dbReference type="PANTHER" id="PTHR33877:SF1">
    <property type="entry name" value="TYPE IV METHYL-DIRECTED RESTRICTION ENZYME ECOKMCRA"/>
    <property type="match status" value="1"/>
</dbReference>
<keyword evidence="1" id="KW-0175">Coiled coil</keyword>
<dbReference type="EMBL" id="SIJK02000091">
    <property type="protein sequence ID" value="MBP1468753.1"/>
    <property type="molecule type" value="Genomic_DNA"/>
</dbReference>
<dbReference type="RefSeq" id="WP_097654140.1">
    <property type="nucleotide sequence ID" value="NZ_SIJK02000091.1"/>
</dbReference>
<reference evidence="3 4" key="1">
    <citation type="submission" date="2021-03" db="EMBL/GenBank/DDBJ databases">
        <authorList>
            <person name="Grouzdev D.S."/>
        </authorList>
    </citation>
    <scope>NUCLEOTIDE SEQUENCE [LARGE SCALE GENOMIC DNA]</scope>
    <source>
        <strain evidence="3 4">M50-1</strain>
    </source>
</reference>
<protein>
    <submittedName>
        <fullName evidence="3">HNH endonuclease</fullName>
    </submittedName>
</protein>
<comment type="caution">
    <text evidence="3">The sequence shown here is derived from an EMBL/GenBank/DDBJ whole genome shotgun (WGS) entry which is preliminary data.</text>
</comment>
<dbReference type="CDD" id="cd00085">
    <property type="entry name" value="HNHc"/>
    <property type="match status" value="1"/>
</dbReference>
<gene>
    <name evidence="3" type="ORF">EYB53_023765</name>
</gene>
<name>A0ABS4DH48_9CHLR</name>
<feature type="coiled-coil region" evidence="1">
    <location>
        <begin position="131"/>
        <end position="165"/>
    </location>
</feature>
<dbReference type="Gene3D" id="1.10.30.50">
    <property type="match status" value="1"/>
</dbReference>
<dbReference type="InterPro" id="IPR002711">
    <property type="entry name" value="HNH"/>
</dbReference>
<dbReference type="InterPro" id="IPR003615">
    <property type="entry name" value="HNH_nuc"/>
</dbReference>
<dbReference type="Proteomes" id="UP001193081">
    <property type="component" value="Unassembled WGS sequence"/>
</dbReference>
<keyword evidence="4" id="KW-1185">Reference proteome</keyword>
<dbReference type="SMART" id="SM00507">
    <property type="entry name" value="HNHc"/>
    <property type="match status" value="1"/>
</dbReference>
<keyword evidence="3" id="KW-0378">Hydrolase</keyword>
<dbReference type="InterPro" id="IPR052892">
    <property type="entry name" value="NA-targeting_endonuclease"/>
</dbReference>
<proteinExistence type="predicted"/>
<evidence type="ECO:0000313" key="3">
    <source>
        <dbReference type="EMBL" id="MBP1468753.1"/>
    </source>
</evidence>
<dbReference type="PANTHER" id="PTHR33877">
    <property type="entry name" value="SLL1193 PROTEIN"/>
    <property type="match status" value="1"/>
</dbReference>
<feature type="domain" description="HNH nuclease" evidence="2">
    <location>
        <begin position="6"/>
        <end position="62"/>
    </location>
</feature>
<sequence>MILSAERRLLVRERAHYACEYCGVTETDSAGELTIDHHQPPRKGGTVDDLQNLVYCCVRCNQYKSDYWPIQPHDPPLWNPRSEPRTEHMLSLADGTLYPLSPCGTFTIRRLRLNRPPLVAYRLRAMRKREDARLLAELRQLMQLQEQLQQQHAHLLREQQALLEQQRDLLTTLLNLL</sequence>
<keyword evidence="3" id="KW-0540">Nuclease</keyword>